<dbReference type="InterPro" id="IPR011856">
    <property type="entry name" value="tRNA_endonuc-like_dom_sf"/>
</dbReference>
<dbReference type="GO" id="GO:0003676">
    <property type="term" value="F:nucleic acid binding"/>
    <property type="evidence" value="ECO:0007669"/>
    <property type="project" value="InterPro"/>
</dbReference>
<dbReference type="RefSeq" id="WP_151178242.1">
    <property type="nucleotide sequence ID" value="NZ_CP042906.1"/>
</dbReference>
<proteinExistence type="predicted"/>
<accession>A0A5J6MKC9</accession>
<organism evidence="1 2">
    <name type="scientific">Hypericibacter terrae</name>
    <dbReference type="NCBI Taxonomy" id="2602015"/>
    <lineage>
        <taxon>Bacteria</taxon>
        <taxon>Pseudomonadati</taxon>
        <taxon>Pseudomonadota</taxon>
        <taxon>Alphaproteobacteria</taxon>
        <taxon>Rhodospirillales</taxon>
        <taxon>Dongiaceae</taxon>
        <taxon>Hypericibacter</taxon>
    </lineage>
</organism>
<gene>
    <name evidence="1" type="ORF">FRZ44_33460</name>
</gene>
<protein>
    <recommendedName>
        <fullName evidence="3">DUF4365 domain-containing protein</fullName>
    </recommendedName>
</protein>
<reference evidence="1 2" key="1">
    <citation type="submission" date="2019-08" db="EMBL/GenBank/DDBJ databases">
        <title>Hyperibacter terrae gen. nov., sp. nov. and Hyperibacter viscosus sp. nov., two new members in the family Rhodospirillaceae isolated from the rhizosphere of Hypericum perforatum.</title>
        <authorList>
            <person name="Noviana Z."/>
        </authorList>
    </citation>
    <scope>NUCLEOTIDE SEQUENCE [LARGE SCALE GENOMIC DNA]</scope>
    <source>
        <strain evidence="1 2">R5913</strain>
    </source>
</reference>
<dbReference type="Proteomes" id="UP000326202">
    <property type="component" value="Chromosome"/>
</dbReference>
<evidence type="ECO:0008006" key="3">
    <source>
        <dbReference type="Google" id="ProtNLM"/>
    </source>
</evidence>
<name>A0A5J6MKC9_9PROT</name>
<sequence length="155" mass="18292">MDTDDAANRFTWDHLNTLQLGKFAEYYTKMEMLRCGWDIYTAEVDNKGIDFVVRVKPSRYLDIQVKSLRWPSSKYAFIPKTKIELSRRHYVVLVLFEENAAPYLYAIPSLVWRKPDRVFVERDYKGLSSKPEFGISISNRDRAALENYRLRGVLK</sequence>
<dbReference type="Gene3D" id="3.40.1350.10">
    <property type="match status" value="1"/>
</dbReference>
<dbReference type="KEGG" id="htq:FRZ44_33460"/>
<dbReference type="OrthoDB" id="6997828at2"/>
<evidence type="ECO:0000313" key="2">
    <source>
        <dbReference type="Proteomes" id="UP000326202"/>
    </source>
</evidence>
<dbReference type="EMBL" id="CP042906">
    <property type="protein sequence ID" value="QEX18042.1"/>
    <property type="molecule type" value="Genomic_DNA"/>
</dbReference>
<keyword evidence="2" id="KW-1185">Reference proteome</keyword>
<dbReference type="AlphaFoldDB" id="A0A5J6MKC9"/>
<evidence type="ECO:0000313" key="1">
    <source>
        <dbReference type="EMBL" id="QEX18042.1"/>
    </source>
</evidence>